<gene>
    <name evidence="22" type="primary">polyprotein</name>
</gene>
<dbReference type="InterPro" id="IPR001584">
    <property type="entry name" value="Integrase_cat-core"/>
</dbReference>
<dbReference type="FunFam" id="3.10.20.370:FF:000001">
    <property type="entry name" value="Retrovirus-related Pol polyprotein from transposon 17.6-like protein"/>
    <property type="match status" value="1"/>
</dbReference>
<dbReference type="InterPro" id="IPR000477">
    <property type="entry name" value="RT_dom"/>
</dbReference>
<dbReference type="EMBL" id="Z27119">
    <property type="protein sequence ID" value="CAA81643.1"/>
    <property type="molecule type" value="Genomic_DNA"/>
</dbReference>
<dbReference type="InterPro" id="IPR043502">
    <property type="entry name" value="DNA/RNA_pol_sf"/>
</dbReference>
<dbReference type="GO" id="GO:0003964">
    <property type="term" value="F:RNA-directed DNA polymerase activity"/>
    <property type="evidence" value="ECO:0007669"/>
    <property type="project" value="UniProtKB-KW"/>
</dbReference>
<evidence type="ECO:0000259" key="20">
    <source>
        <dbReference type="PROSITE" id="PS50994"/>
    </source>
</evidence>
<dbReference type="InterPro" id="IPR001995">
    <property type="entry name" value="Peptidase_A2_cat"/>
</dbReference>
<keyword evidence="4" id="KW-0548">Nucleotidyltransferase</keyword>
<evidence type="ECO:0000256" key="6">
    <source>
        <dbReference type="ARBA" id="ARBA00022750"/>
    </source>
</evidence>
<evidence type="ECO:0000256" key="12">
    <source>
        <dbReference type="ARBA" id="ARBA00022918"/>
    </source>
</evidence>
<feature type="region of interest" description="Disordered" evidence="16">
    <location>
        <begin position="22"/>
        <end position="56"/>
    </location>
</feature>
<dbReference type="InterPro" id="IPR050951">
    <property type="entry name" value="Retrovirus_Pol_polyprotein"/>
</dbReference>
<feature type="domain" description="Peptidase A2" evidence="18">
    <location>
        <begin position="326"/>
        <end position="363"/>
    </location>
</feature>
<dbReference type="Gene3D" id="3.30.70.270">
    <property type="match status" value="2"/>
</dbReference>
<evidence type="ECO:0000313" key="22">
    <source>
        <dbReference type="FlyBase" id="FBgn0043491"/>
    </source>
</evidence>
<dbReference type="CDD" id="cd01647">
    <property type="entry name" value="RT_LTR"/>
    <property type="match status" value="1"/>
</dbReference>
<organism evidence="21">
    <name type="scientific">Drosophila melanogaster</name>
    <name type="common">Fruit fly</name>
    <dbReference type="NCBI Taxonomy" id="7227"/>
    <lineage>
        <taxon>Eukaryota</taxon>
        <taxon>Metazoa</taxon>
        <taxon>Ecdysozoa</taxon>
        <taxon>Arthropoda</taxon>
        <taxon>Hexapoda</taxon>
        <taxon>Insecta</taxon>
        <taxon>Pterygota</taxon>
        <taxon>Neoptera</taxon>
        <taxon>Endopterygota</taxon>
        <taxon>Diptera</taxon>
        <taxon>Brachycera</taxon>
        <taxon>Muscomorpha</taxon>
        <taxon>Ephydroidea</taxon>
        <taxon>Drosophilidae</taxon>
        <taxon>Drosophila</taxon>
        <taxon>Sophophora</taxon>
    </lineage>
</organism>
<keyword evidence="15" id="KW-0862">Zinc</keyword>
<evidence type="ECO:0000259" key="19">
    <source>
        <dbReference type="PROSITE" id="PS50878"/>
    </source>
</evidence>
<dbReference type="Pfam" id="PF17919">
    <property type="entry name" value="RT_RNaseH_2"/>
    <property type="match status" value="1"/>
</dbReference>
<dbReference type="PROSITE" id="PS50994">
    <property type="entry name" value="INTEGRASE"/>
    <property type="match status" value="1"/>
</dbReference>
<dbReference type="CDD" id="cd06095">
    <property type="entry name" value="RP_RTVL_H_like"/>
    <property type="match status" value="1"/>
</dbReference>
<feature type="compositionally biased region" description="Basic and acidic residues" evidence="16">
    <location>
        <begin position="28"/>
        <end position="40"/>
    </location>
</feature>
<feature type="domain" description="CCHC-type" evidence="17">
    <location>
        <begin position="268"/>
        <end position="281"/>
    </location>
</feature>
<dbReference type="GO" id="GO:0004519">
    <property type="term" value="F:endonuclease activity"/>
    <property type="evidence" value="ECO:0007669"/>
    <property type="project" value="UniProtKB-KW"/>
</dbReference>
<dbReference type="PIR" id="S38635">
    <property type="entry name" value="S38635"/>
</dbReference>
<dbReference type="Gene3D" id="3.10.10.10">
    <property type="entry name" value="HIV Type 1 Reverse Transcriptase, subunit A, domain 1"/>
    <property type="match status" value="1"/>
</dbReference>
<feature type="compositionally biased region" description="Basic and acidic residues" evidence="16">
    <location>
        <begin position="47"/>
        <end position="56"/>
    </location>
</feature>
<keyword evidence="3" id="KW-0808">Transferase</keyword>
<dbReference type="FunFam" id="3.30.70.270:FF:000020">
    <property type="entry name" value="Transposon Tf2-6 polyprotein-like Protein"/>
    <property type="match status" value="1"/>
</dbReference>
<keyword evidence="2" id="KW-0645">Protease</keyword>
<evidence type="ECO:0000256" key="7">
    <source>
        <dbReference type="ARBA" id="ARBA00022759"/>
    </source>
</evidence>
<dbReference type="GO" id="GO:0003723">
    <property type="term" value="F:RNA binding"/>
    <property type="evidence" value="ECO:0007669"/>
    <property type="project" value="UniProtKB-KW"/>
</dbReference>
<accession>Q24262</accession>
<dbReference type="Gene3D" id="3.30.420.10">
    <property type="entry name" value="Ribonuclease H-like superfamily/Ribonuclease H"/>
    <property type="match status" value="1"/>
</dbReference>
<evidence type="ECO:0000256" key="2">
    <source>
        <dbReference type="ARBA" id="ARBA00022670"/>
    </source>
</evidence>
<dbReference type="Gene3D" id="3.10.20.370">
    <property type="match status" value="1"/>
</dbReference>
<dbReference type="GO" id="GO:0042575">
    <property type="term" value="C:DNA polymerase complex"/>
    <property type="evidence" value="ECO:0007669"/>
    <property type="project" value="UniProtKB-ARBA"/>
</dbReference>
<keyword evidence="9" id="KW-0460">Magnesium</keyword>
<keyword evidence="7" id="KW-0255">Endonuclease</keyword>
<dbReference type="InterPro" id="IPR043128">
    <property type="entry name" value="Rev_trsase/Diguanyl_cyclase"/>
</dbReference>
<feature type="domain" description="Integrase catalytic" evidence="20">
    <location>
        <begin position="1033"/>
        <end position="1191"/>
    </location>
</feature>
<dbReference type="GO" id="GO:0015074">
    <property type="term" value="P:DNA integration"/>
    <property type="evidence" value="ECO:0007669"/>
    <property type="project" value="UniProtKB-KW"/>
</dbReference>
<dbReference type="CDD" id="cd09274">
    <property type="entry name" value="RNase_HI_RT_Ty3"/>
    <property type="match status" value="1"/>
</dbReference>
<evidence type="ECO:0000256" key="5">
    <source>
        <dbReference type="ARBA" id="ARBA00022722"/>
    </source>
</evidence>
<dbReference type="InterPro" id="IPR036397">
    <property type="entry name" value="RNaseH_sf"/>
</dbReference>
<evidence type="ECO:0000256" key="3">
    <source>
        <dbReference type="ARBA" id="ARBA00022679"/>
    </source>
</evidence>
<dbReference type="InterPro" id="IPR018061">
    <property type="entry name" value="Retropepsins"/>
</dbReference>
<dbReference type="SUPFAM" id="SSF56672">
    <property type="entry name" value="DNA/RNA polymerases"/>
    <property type="match status" value="1"/>
</dbReference>
<keyword evidence="8" id="KW-0378">Hydrolase</keyword>
<dbReference type="InterPro" id="IPR012337">
    <property type="entry name" value="RNaseH-like_sf"/>
</dbReference>
<dbReference type="Gene3D" id="1.10.340.70">
    <property type="match status" value="1"/>
</dbReference>
<dbReference type="InterPro" id="IPR041577">
    <property type="entry name" value="RT_RNaseH_2"/>
</dbReference>
<evidence type="ECO:0000256" key="16">
    <source>
        <dbReference type="SAM" id="MobiDB-lite"/>
    </source>
</evidence>
<dbReference type="PROSITE" id="PS00141">
    <property type="entry name" value="ASP_PROTEASE"/>
    <property type="match status" value="1"/>
</dbReference>
<evidence type="ECO:0000259" key="17">
    <source>
        <dbReference type="PROSITE" id="PS50158"/>
    </source>
</evidence>
<evidence type="ECO:0000256" key="4">
    <source>
        <dbReference type="ARBA" id="ARBA00022695"/>
    </source>
</evidence>
<keyword evidence="15" id="KW-0479">Metal-binding</keyword>
<evidence type="ECO:0000256" key="10">
    <source>
        <dbReference type="ARBA" id="ARBA00022884"/>
    </source>
</evidence>
<dbReference type="GO" id="GO:0008270">
    <property type="term" value="F:zinc ion binding"/>
    <property type="evidence" value="ECO:0007669"/>
    <property type="project" value="UniProtKB-KW"/>
</dbReference>
<reference evidence="21" key="2">
    <citation type="journal article" date="1994" name="Chromosoma">
        <title>Localized expression of a novel micropia-like element in the blastoderm of Drosophila melanogaster is dependent on the anterior morphogen bicoid.</title>
        <authorList>
            <person name="Frommer G."/>
            <person name="Schuh R."/>
            <person name="Jackle H."/>
        </authorList>
    </citation>
    <scope>NUCLEOTIDE SEQUENCE</scope>
    <source>
        <strain evidence="21">Oregon R</strain>
    </source>
</reference>
<dbReference type="FlyBase" id="FBgn0043491">
    <property type="gene designation" value="flea\polyprotein"/>
</dbReference>
<dbReference type="GO" id="GO:0006508">
    <property type="term" value="P:proteolysis"/>
    <property type="evidence" value="ECO:0007669"/>
    <property type="project" value="UniProtKB-KW"/>
</dbReference>
<dbReference type="Pfam" id="PF00098">
    <property type="entry name" value="zf-CCHC"/>
    <property type="match status" value="2"/>
</dbReference>
<name>Q24262_DROME</name>
<reference evidence="21" key="1">
    <citation type="submission" date="1993-11" db="EMBL/GenBank/DDBJ databases">
        <authorList>
            <person name="Frommer G.G."/>
        </authorList>
    </citation>
    <scope>NUCLEOTIDE SEQUENCE</scope>
    <source>
        <strain evidence="21">Oregon R</strain>
    </source>
</reference>
<evidence type="ECO:0000313" key="21">
    <source>
        <dbReference type="EMBL" id="CAA81643.1"/>
    </source>
</evidence>
<keyword evidence="14" id="KW-0511">Multifunctional enzyme</keyword>
<keyword evidence="11" id="KW-0229">DNA integration</keyword>
<keyword evidence="5" id="KW-0540">Nuclease</keyword>
<dbReference type="PROSITE" id="PS50878">
    <property type="entry name" value="RT_POL"/>
    <property type="match status" value="1"/>
</dbReference>
<dbReference type="SUPFAM" id="SSF53098">
    <property type="entry name" value="Ribonuclease H-like"/>
    <property type="match status" value="1"/>
</dbReference>
<feature type="domain" description="CCHC-type" evidence="17">
    <location>
        <begin position="286"/>
        <end position="302"/>
    </location>
</feature>
<keyword evidence="15" id="KW-0863">Zinc-finger</keyword>
<dbReference type="PANTHER" id="PTHR37984:SF5">
    <property type="entry name" value="PROTEIN NYNRIN-LIKE"/>
    <property type="match status" value="1"/>
</dbReference>
<evidence type="ECO:0000256" key="11">
    <source>
        <dbReference type="ARBA" id="ARBA00022908"/>
    </source>
</evidence>
<dbReference type="Pfam" id="PF00665">
    <property type="entry name" value="rve"/>
    <property type="match status" value="1"/>
</dbReference>
<evidence type="ECO:0000256" key="15">
    <source>
        <dbReference type="PROSITE-ProRule" id="PRU00047"/>
    </source>
</evidence>
<dbReference type="PeptideAtlas" id="Q24262"/>
<dbReference type="GO" id="GO:0004190">
    <property type="term" value="F:aspartic-type endopeptidase activity"/>
    <property type="evidence" value="ECO:0007669"/>
    <property type="project" value="UniProtKB-KW"/>
</dbReference>
<evidence type="ECO:0000256" key="1">
    <source>
        <dbReference type="ARBA" id="ARBA00012493"/>
    </source>
</evidence>
<dbReference type="InterPro" id="IPR001878">
    <property type="entry name" value="Znf_CCHC"/>
</dbReference>
<keyword evidence="12" id="KW-0695">RNA-directed DNA polymerase</keyword>
<protein>
    <recommendedName>
        <fullName evidence="1">RNA-directed DNA polymerase</fullName>
        <ecNumber evidence="1">2.7.7.49</ecNumber>
    </recommendedName>
</protein>
<dbReference type="SMART" id="SM00343">
    <property type="entry name" value="ZnF_C2HC"/>
    <property type="match status" value="2"/>
</dbReference>
<dbReference type="Gene3D" id="4.10.60.10">
    <property type="entry name" value="Zinc finger, CCHC-type"/>
    <property type="match status" value="1"/>
</dbReference>
<evidence type="ECO:0000256" key="14">
    <source>
        <dbReference type="ARBA" id="ARBA00023268"/>
    </source>
</evidence>
<dbReference type="SUPFAM" id="SSF57756">
    <property type="entry name" value="Retrovirus zinc finger-like domains"/>
    <property type="match status" value="1"/>
</dbReference>
<proteinExistence type="predicted"/>
<keyword evidence="13" id="KW-0238">DNA-binding</keyword>
<dbReference type="GO" id="GO:0003677">
    <property type="term" value="F:DNA binding"/>
    <property type="evidence" value="ECO:0007669"/>
    <property type="project" value="UniProtKB-KW"/>
</dbReference>
<dbReference type="InterPro" id="IPR041588">
    <property type="entry name" value="Integrase_H2C2"/>
</dbReference>
<dbReference type="Pfam" id="PF17921">
    <property type="entry name" value="Integrase_H2C2"/>
    <property type="match status" value="1"/>
</dbReference>
<evidence type="ECO:0000256" key="9">
    <source>
        <dbReference type="ARBA" id="ARBA00022842"/>
    </source>
</evidence>
<dbReference type="SUPFAM" id="SSF50630">
    <property type="entry name" value="Acid proteases"/>
    <property type="match status" value="1"/>
</dbReference>
<dbReference type="PROSITE" id="PS50175">
    <property type="entry name" value="ASP_PROT_RETROV"/>
    <property type="match status" value="1"/>
</dbReference>
<dbReference type="Gene3D" id="2.40.70.10">
    <property type="entry name" value="Acid Proteases"/>
    <property type="match status" value="1"/>
</dbReference>
<dbReference type="PROSITE" id="PS50158">
    <property type="entry name" value="ZF_CCHC"/>
    <property type="match status" value="2"/>
</dbReference>
<dbReference type="InterPro" id="IPR036875">
    <property type="entry name" value="Znf_CCHC_sf"/>
</dbReference>
<dbReference type="Pfam" id="PF00078">
    <property type="entry name" value="RVT_1"/>
    <property type="match status" value="1"/>
</dbReference>
<keyword evidence="10" id="KW-0694">RNA-binding</keyword>
<evidence type="ECO:0000256" key="8">
    <source>
        <dbReference type="ARBA" id="ARBA00022801"/>
    </source>
</evidence>
<evidence type="ECO:0000256" key="13">
    <source>
        <dbReference type="ARBA" id="ARBA00023125"/>
    </source>
</evidence>
<dbReference type="Pfam" id="PF00077">
    <property type="entry name" value="RVP"/>
    <property type="match status" value="1"/>
</dbReference>
<evidence type="ECO:0000259" key="18">
    <source>
        <dbReference type="PROSITE" id="PS50175"/>
    </source>
</evidence>
<feature type="domain" description="Reverse transcriptase" evidence="19">
    <location>
        <begin position="512"/>
        <end position="692"/>
    </location>
</feature>
<dbReference type="EC" id="2.7.7.49" evidence="1"/>
<sequence>MFTRTPPTNKKLNTDQIQAILENESEDESRKEKMNEEDQKLAPVGEAEAKKQNKDASAKVEEKFEQMMNTLTQSMLAKSKQEGQVIIAAEKFEKVVSDCDGKSIPIKKWFEIFEKNAEAYELSEKQKYVQARSKMIGSAELFLESECVSGYTELKELLIEEFSGSYNSAVIHKKLQDRKKKREETLHDYLLQMKKIAALGEVETVALITHIVNGLDIKKEYKGAMLRCKTLKELKQEFEIYESLNIVDKPNIQPKPKQITQGVKADHCFNCGSREHKRKDCTLPTKCFSCNQEGHISSKCPEKVNSMRIHVDSARTKPVIINGIIINCLVDTGSDVTIIKEAIFKKMKDVDLNRTATVLRGLGNASTQPIGCFRALIKTDQVEASHNVLVVHDSKFSCDGIVGHDFISKFRLICSAEGYTFLDLEADKKQAVEYSQMFNICEESSFTVAPQYREDVERMIERTYETPPKQIKQCPVELKIIPDGVIKPFRHGHTRLSEEEAIAVKKQVEEWVEQSIVRKSTSNVASRIVVVRKKDGTLRVCVDYRKLNTMVLMDCFPVPIMEEVLEKLQSAKWFTTMDLQNGFFHVAVEEASKPYTAFVTREGLFEFNKAPFGFKNSPAAFIRFVQFIFQELINSNIMQLYMDDIIVYAATPEECMEKTEMVLKRAAEFGLKIKWKKCNFMQRRIHFLGHIIEGGQICPGKEKTSAVNSFGTPQNVKAVQGFLGLTGFFRKFIPGYAQIARPLTDLLKKDAIFNIGPVEQQSVNKLKEILVNEPVLRIYSREAETELHTDASKDGLGAVLLQKFEGSFHPVCFWSRKTTKAESNRHSYYLEVKAAYLALKKFRHYLLGVPFKLVTDCVAFKQTTKKADVPREVGPWILYMQDFNFQPEHRAGERMRHVDFLSRHPQACMMITSELTARIKKSQQNDDSIRAILEILKDRLFQPYKLKGGLLYSMVNGNELLVVPALMEREVIQSAHEVGHLSLQKTMHSIQQQFFYFLIWEYKVKKLISNCIKCIIHSKKLGKQEGYLNCIDKGDAPLHTLHIDHLGPMDSSAKQYKYILATVDAFSKFVWLFPTKSTGQEEVVKRLTDWSNIFGFPKRIVSDKGTAFTSGAFEQFMSSHNVEHVCTTTGVARGNGQIERVNRLILAIISKLSSDEPSKWYKYVPEVQKAINCHVHSSLKLSPFEVMFGTKMYTRVEDRLLELLQEEVVCQFNEDRYEMRQLVKRNIEQAQKDYKRNYDKKRRAEYKYKAGDLVAIKRTQFVAGRKMASGYLGPYEVTGVKDNGRYDVKKAANVEGPNVTSTSCDNMKLWKYIAENADLLSSGSDDDDQEGRM</sequence>
<dbReference type="InterPro" id="IPR001969">
    <property type="entry name" value="Aspartic_peptidase_AS"/>
</dbReference>
<keyword evidence="6" id="KW-0064">Aspartyl protease</keyword>
<dbReference type="InterPro" id="IPR021109">
    <property type="entry name" value="Peptidase_aspartic_dom_sf"/>
</dbReference>
<dbReference type="PANTHER" id="PTHR37984">
    <property type="entry name" value="PROTEIN CBG26694"/>
    <property type="match status" value="1"/>
</dbReference>